<dbReference type="PANTHER" id="PTHR43628">
    <property type="entry name" value="ACTIVATOR OF C KINASE PROTEIN 1-RELATED"/>
    <property type="match status" value="1"/>
</dbReference>
<dbReference type="SMART" id="SM00671">
    <property type="entry name" value="SEL1"/>
    <property type="match status" value="5"/>
</dbReference>
<evidence type="ECO:0008006" key="4">
    <source>
        <dbReference type="Google" id="ProtNLM"/>
    </source>
</evidence>
<dbReference type="Gene3D" id="1.25.40.10">
    <property type="entry name" value="Tetratricopeptide repeat domain"/>
    <property type="match status" value="1"/>
</dbReference>
<dbReference type="InterPro" id="IPR006597">
    <property type="entry name" value="Sel1-like"/>
</dbReference>
<accession>A0A0M4T977</accession>
<dbReference type="AlphaFoldDB" id="A0A0M4T977"/>
<feature type="transmembrane region" description="Helical" evidence="1">
    <location>
        <begin position="12"/>
        <end position="35"/>
    </location>
</feature>
<reference evidence="2 3" key="1">
    <citation type="submission" date="2015-09" db="EMBL/GenBank/DDBJ databases">
        <title>Complete genome of Psychrobacter urativorans R10.10B.</title>
        <authorList>
            <person name="See-Too W.S."/>
            <person name="Chan K.G."/>
        </authorList>
    </citation>
    <scope>NUCLEOTIDE SEQUENCE [LARGE SCALE GENOMIC DNA]</scope>
    <source>
        <strain evidence="2 3">R10.10B</strain>
    </source>
</reference>
<dbReference type="Pfam" id="PF08238">
    <property type="entry name" value="Sel1"/>
    <property type="match status" value="5"/>
</dbReference>
<dbReference type="RefSeq" id="WP_062536114.1">
    <property type="nucleotide sequence ID" value="NZ_CP012678.1"/>
</dbReference>
<sequence length="357" mass="39905">MNKNLKYTLISFTGILLMVIAATGILLMVIAAGAFDSEPDMSYEDAEAVDIQDIEEPVEQPTYIPDEVVVVEDSGVEDNSVTDEQHIEWVDQLTAVDMEYPNDRQRLEMYQSLLDNNNNAYAPIFLASNQLNVENESKSIGRFEELLASFGFDVASIDSLEALANAQNVNAMFVLGIYYYQMQRYDQARNWLEQASTQGHAGAMNQLAWIYRKGLGVTKDLEYAATWHRHSAEANYPRAMTNLAYLYDVGGGVEKDLEASAMWYKKAAELNSASGLYAVAVYALNGTGGMPQDEQEGLRLLMESAELGHKRSMYVIGQRYENGDGLDMDMEMAVHWYSESAALGERDAITAMSRLNY</sequence>
<gene>
    <name evidence="2" type="ORF">AOC03_11385</name>
</gene>
<keyword evidence="1" id="KW-1133">Transmembrane helix</keyword>
<keyword evidence="3" id="KW-1185">Reference proteome</keyword>
<organism evidence="2 3">
    <name type="scientific">Psychrobacter urativorans</name>
    <dbReference type="NCBI Taxonomy" id="45610"/>
    <lineage>
        <taxon>Bacteria</taxon>
        <taxon>Pseudomonadati</taxon>
        <taxon>Pseudomonadota</taxon>
        <taxon>Gammaproteobacteria</taxon>
        <taxon>Moraxellales</taxon>
        <taxon>Moraxellaceae</taxon>
        <taxon>Psychrobacter</taxon>
    </lineage>
</organism>
<keyword evidence="1" id="KW-0812">Transmembrane</keyword>
<dbReference type="Proteomes" id="UP000059847">
    <property type="component" value="Chromosome"/>
</dbReference>
<dbReference type="STRING" id="45610.AOC03_11385"/>
<evidence type="ECO:0000313" key="3">
    <source>
        <dbReference type="Proteomes" id="UP000059847"/>
    </source>
</evidence>
<keyword evidence="1" id="KW-0472">Membrane</keyword>
<dbReference type="KEGG" id="pur:AOC03_11385"/>
<proteinExistence type="predicted"/>
<evidence type="ECO:0000313" key="2">
    <source>
        <dbReference type="EMBL" id="ALF60571.1"/>
    </source>
</evidence>
<dbReference type="SUPFAM" id="SSF81901">
    <property type="entry name" value="HCP-like"/>
    <property type="match status" value="1"/>
</dbReference>
<dbReference type="InterPro" id="IPR052945">
    <property type="entry name" value="Mitotic_Regulator"/>
</dbReference>
<name>A0A0M4T977_9GAMM</name>
<dbReference type="EMBL" id="CP012678">
    <property type="protein sequence ID" value="ALF60571.1"/>
    <property type="molecule type" value="Genomic_DNA"/>
</dbReference>
<protein>
    <recommendedName>
        <fullName evidence="4">Sel1 repeat protein</fullName>
    </recommendedName>
</protein>
<dbReference type="PANTHER" id="PTHR43628:SF1">
    <property type="entry name" value="CHITIN SYNTHASE REGULATORY FACTOR 2-RELATED"/>
    <property type="match status" value="1"/>
</dbReference>
<evidence type="ECO:0000256" key="1">
    <source>
        <dbReference type="SAM" id="Phobius"/>
    </source>
</evidence>
<dbReference type="InterPro" id="IPR011990">
    <property type="entry name" value="TPR-like_helical_dom_sf"/>
</dbReference>